<reference evidence="4 5" key="1">
    <citation type="submission" date="2013-02" db="EMBL/GenBank/DDBJ databases">
        <title>The Genome Sequence of Enterococcus phoeniculicola BAA-412.</title>
        <authorList>
            <consortium name="The Broad Institute Genome Sequencing Platform"/>
            <consortium name="The Broad Institute Genome Sequencing Center for Infectious Disease"/>
            <person name="Earl A.M."/>
            <person name="Gilmore M.S."/>
            <person name="Lebreton F."/>
            <person name="Walker B."/>
            <person name="Young S.K."/>
            <person name="Zeng Q."/>
            <person name="Gargeya S."/>
            <person name="Fitzgerald M."/>
            <person name="Haas B."/>
            <person name="Abouelleil A."/>
            <person name="Alvarado L."/>
            <person name="Arachchi H.M."/>
            <person name="Berlin A.M."/>
            <person name="Chapman S.B."/>
            <person name="Dewar J."/>
            <person name="Goldberg J."/>
            <person name="Griggs A."/>
            <person name="Gujja S."/>
            <person name="Hansen M."/>
            <person name="Howarth C."/>
            <person name="Imamovic A."/>
            <person name="Larimer J."/>
            <person name="McCowan C."/>
            <person name="Murphy C."/>
            <person name="Neiman D."/>
            <person name="Pearson M."/>
            <person name="Priest M."/>
            <person name="Roberts A."/>
            <person name="Saif S."/>
            <person name="Shea T."/>
            <person name="Sisk P."/>
            <person name="Sykes S."/>
            <person name="Wortman J."/>
            <person name="Nusbaum C."/>
            <person name="Birren B."/>
        </authorList>
    </citation>
    <scope>NUCLEOTIDE SEQUENCE [LARGE SCALE GENOMIC DNA]</scope>
    <source>
        <strain evidence="4 5">ATCC BAA-412</strain>
    </source>
</reference>
<accession>R3WJE9</accession>
<dbReference type="AlphaFoldDB" id="R3WJE9"/>
<dbReference type="InterPro" id="IPR010982">
    <property type="entry name" value="Lambda_DNA-bd_dom_sf"/>
</dbReference>
<feature type="transmembrane region" description="Helical" evidence="2">
    <location>
        <begin position="186"/>
        <end position="204"/>
    </location>
</feature>
<feature type="domain" description="HTH cro/C1-type" evidence="3">
    <location>
        <begin position="7"/>
        <end position="61"/>
    </location>
</feature>
<name>R3WJE9_9ENTE</name>
<gene>
    <name evidence="4" type="ORF">UC3_02328</name>
</gene>
<dbReference type="Gene3D" id="1.10.260.40">
    <property type="entry name" value="lambda repressor-like DNA-binding domains"/>
    <property type="match status" value="1"/>
</dbReference>
<dbReference type="eggNOG" id="COG1476">
    <property type="taxonomic scope" value="Bacteria"/>
</dbReference>
<dbReference type="InterPro" id="IPR001387">
    <property type="entry name" value="Cro/C1-type_HTH"/>
</dbReference>
<protein>
    <recommendedName>
        <fullName evidence="3">HTH cro/C1-type domain-containing protein</fullName>
    </recommendedName>
</protein>
<dbReference type="HOGENOM" id="CLU_066192_2_2_9"/>
<evidence type="ECO:0000259" key="3">
    <source>
        <dbReference type="PROSITE" id="PS50943"/>
    </source>
</evidence>
<dbReference type="SUPFAM" id="SSF47413">
    <property type="entry name" value="lambda repressor-like DNA-binding domains"/>
    <property type="match status" value="1"/>
</dbReference>
<dbReference type="PANTHER" id="PTHR46558:SF15">
    <property type="entry name" value="HELIX-TURN-HELIX DOMAIN PROTEIN"/>
    <property type="match status" value="1"/>
</dbReference>
<evidence type="ECO:0000313" key="4">
    <source>
        <dbReference type="EMBL" id="EOL41980.1"/>
    </source>
</evidence>
<feature type="transmembrane region" description="Helical" evidence="2">
    <location>
        <begin position="117"/>
        <end position="136"/>
    </location>
</feature>
<dbReference type="RefSeq" id="WP_010768972.1">
    <property type="nucleotide sequence ID" value="NZ_ASWE01000001.1"/>
</dbReference>
<dbReference type="PATRIC" id="fig|1158610.3.peg.2304"/>
<sequence length="210" mass="23921">MSIGMKLKHARLASNLTQEELSEKIGVSRQTISSWENEKSYPDIINIILLSDIYEVTVDSLLKGDEGLLKNLKEHSDVATSKKQLIKIISLSLAFLIFYGLFFSFLTFAHIPRIDDLLSNILVLLISGIIVCVTLIKIIDFNHILAQKTSNKTLAMIIIELLYFLSLYVICYLINNFLIIEDWQALLLKIGIGILLFIVVYLMFRKIGRI</sequence>
<proteinExistence type="predicted"/>
<organism evidence="4 5">
    <name type="scientific">Enterococcus phoeniculicola ATCC BAA-412</name>
    <dbReference type="NCBI Taxonomy" id="1158610"/>
    <lineage>
        <taxon>Bacteria</taxon>
        <taxon>Bacillati</taxon>
        <taxon>Bacillota</taxon>
        <taxon>Bacilli</taxon>
        <taxon>Lactobacillales</taxon>
        <taxon>Enterococcaceae</taxon>
        <taxon>Enterococcus</taxon>
    </lineage>
</organism>
<dbReference type="Pfam" id="PF01381">
    <property type="entry name" value="HTH_3"/>
    <property type="match status" value="1"/>
</dbReference>
<feature type="transmembrane region" description="Helical" evidence="2">
    <location>
        <begin position="157"/>
        <end position="180"/>
    </location>
</feature>
<feature type="transmembrane region" description="Helical" evidence="2">
    <location>
        <begin position="88"/>
        <end position="111"/>
    </location>
</feature>
<evidence type="ECO:0000256" key="1">
    <source>
        <dbReference type="ARBA" id="ARBA00023125"/>
    </source>
</evidence>
<comment type="caution">
    <text evidence="4">The sequence shown here is derived from an EMBL/GenBank/DDBJ whole genome shotgun (WGS) entry which is preliminary data.</text>
</comment>
<keyword evidence="2" id="KW-0812">Transmembrane</keyword>
<dbReference type="CDD" id="cd00093">
    <property type="entry name" value="HTH_XRE"/>
    <property type="match status" value="1"/>
</dbReference>
<keyword evidence="1" id="KW-0238">DNA-binding</keyword>
<dbReference type="OrthoDB" id="4427456at2"/>
<dbReference type="PANTHER" id="PTHR46558">
    <property type="entry name" value="TRACRIPTIONAL REGULATORY PROTEIN-RELATED-RELATED"/>
    <property type="match status" value="1"/>
</dbReference>
<dbReference type="PROSITE" id="PS50943">
    <property type="entry name" value="HTH_CROC1"/>
    <property type="match status" value="1"/>
</dbReference>
<keyword evidence="2" id="KW-0472">Membrane</keyword>
<dbReference type="EMBL" id="AJAT01000017">
    <property type="protein sequence ID" value="EOL41980.1"/>
    <property type="molecule type" value="Genomic_DNA"/>
</dbReference>
<dbReference type="STRING" id="154621.RV11_GL002683"/>
<keyword evidence="2" id="KW-1133">Transmembrane helix</keyword>
<dbReference type="Proteomes" id="UP000013785">
    <property type="component" value="Unassembled WGS sequence"/>
</dbReference>
<evidence type="ECO:0000256" key="2">
    <source>
        <dbReference type="SAM" id="Phobius"/>
    </source>
</evidence>
<dbReference type="SMART" id="SM00530">
    <property type="entry name" value="HTH_XRE"/>
    <property type="match status" value="1"/>
</dbReference>
<keyword evidence="5" id="KW-1185">Reference proteome</keyword>
<evidence type="ECO:0000313" key="5">
    <source>
        <dbReference type="Proteomes" id="UP000013785"/>
    </source>
</evidence>
<dbReference type="GO" id="GO:0003677">
    <property type="term" value="F:DNA binding"/>
    <property type="evidence" value="ECO:0007669"/>
    <property type="project" value="UniProtKB-KW"/>
</dbReference>